<reference evidence="1" key="1">
    <citation type="submission" date="2025-08" db="UniProtKB">
        <authorList>
            <consortium name="Ensembl"/>
        </authorList>
    </citation>
    <scope>IDENTIFICATION</scope>
</reference>
<dbReference type="AlphaFoldDB" id="A0A8C4TDD3"/>
<name>A0A8C4TDD3_ERPCA</name>
<keyword evidence="2" id="KW-1185">Reference proteome</keyword>
<dbReference type="Ensembl" id="ENSECRT00000030308.1">
    <property type="protein sequence ID" value="ENSECRP00000029678.1"/>
    <property type="gene ID" value="ENSECRG00000020132.1"/>
</dbReference>
<evidence type="ECO:0000313" key="2">
    <source>
        <dbReference type="Proteomes" id="UP000694620"/>
    </source>
</evidence>
<organism evidence="1 2">
    <name type="scientific">Erpetoichthys calabaricus</name>
    <name type="common">Rope fish</name>
    <name type="synonym">Calamoichthys calabaricus</name>
    <dbReference type="NCBI Taxonomy" id="27687"/>
    <lineage>
        <taxon>Eukaryota</taxon>
        <taxon>Metazoa</taxon>
        <taxon>Chordata</taxon>
        <taxon>Craniata</taxon>
        <taxon>Vertebrata</taxon>
        <taxon>Euteleostomi</taxon>
        <taxon>Actinopterygii</taxon>
        <taxon>Polypteriformes</taxon>
        <taxon>Polypteridae</taxon>
        <taxon>Erpetoichthys</taxon>
    </lineage>
</organism>
<dbReference type="Proteomes" id="UP000694620">
    <property type="component" value="Unassembled WGS sequence"/>
</dbReference>
<reference evidence="1" key="2">
    <citation type="submission" date="2025-09" db="UniProtKB">
        <authorList>
            <consortium name="Ensembl"/>
        </authorList>
    </citation>
    <scope>IDENTIFICATION</scope>
</reference>
<evidence type="ECO:0000313" key="1">
    <source>
        <dbReference type="Ensembl" id="ENSECRP00000029678.1"/>
    </source>
</evidence>
<sequence length="71" mass="7847">MKIYLIKEGDSPEDIGIVLEGTQVRTNLGSVAKASSILLGLTYVFQKLDNSKLSSKVQYFLSSVLFTETFN</sequence>
<accession>A0A8C4TDD3</accession>
<protein>
    <submittedName>
        <fullName evidence="1">Uncharacterized protein</fullName>
    </submittedName>
</protein>
<proteinExistence type="predicted"/>